<evidence type="ECO:0000313" key="2">
    <source>
        <dbReference type="EMBL" id="KAK4526776.1"/>
    </source>
</evidence>
<accession>A0AAV9IHV6</accession>
<proteinExistence type="predicted"/>
<keyword evidence="3" id="KW-1185">Reference proteome</keyword>
<comment type="caution">
    <text evidence="2">The sequence shown here is derived from an EMBL/GenBank/DDBJ whole genome shotgun (WGS) entry which is preliminary data.</text>
</comment>
<dbReference type="EMBL" id="JANCYU010000043">
    <property type="protein sequence ID" value="KAK4526776.1"/>
    <property type="molecule type" value="Genomic_DNA"/>
</dbReference>
<gene>
    <name evidence="2" type="ORF">GAYE_SCF27MG4693</name>
</gene>
<name>A0AAV9IHV6_9RHOD</name>
<keyword evidence="1" id="KW-1133">Transmembrane helix</keyword>
<evidence type="ECO:0000313" key="3">
    <source>
        <dbReference type="Proteomes" id="UP001300502"/>
    </source>
</evidence>
<dbReference type="Proteomes" id="UP001300502">
    <property type="component" value="Unassembled WGS sequence"/>
</dbReference>
<dbReference type="AlphaFoldDB" id="A0AAV9IHV6"/>
<protein>
    <recommendedName>
        <fullName evidence="4">Transmembrane protein</fullName>
    </recommendedName>
</protein>
<sequence length="161" mass="19073">MCMDLKNKLDQLEDFGDCRSFYETGKCSLLCLQKLEAIQQRNLSLWHTCSSNCWSQAFVQFSETLRSICREQHGFRFTSKSSWQFSRFSSFCKRMCLLIIIFYLLTFALNKLIHQEFLFSWRQHRTIEGLRSIKRGSRRHLCSLLRKQGSCIRASSKMSEV</sequence>
<organism evidence="2 3">
    <name type="scientific">Galdieria yellowstonensis</name>
    <dbReference type="NCBI Taxonomy" id="3028027"/>
    <lineage>
        <taxon>Eukaryota</taxon>
        <taxon>Rhodophyta</taxon>
        <taxon>Bangiophyceae</taxon>
        <taxon>Galdieriales</taxon>
        <taxon>Galdieriaceae</taxon>
        <taxon>Galdieria</taxon>
    </lineage>
</organism>
<feature type="transmembrane region" description="Helical" evidence="1">
    <location>
        <begin position="95"/>
        <end position="113"/>
    </location>
</feature>
<evidence type="ECO:0000256" key="1">
    <source>
        <dbReference type="SAM" id="Phobius"/>
    </source>
</evidence>
<reference evidence="2 3" key="1">
    <citation type="submission" date="2022-07" db="EMBL/GenBank/DDBJ databases">
        <title>Genome-wide signatures of adaptation to extreme environments.</title>
        <authorList>
            <person name="Cho C.H."/>
            <person name="Yoon H.S."/>
        </authorList>
    </citation>
    <scope>NUCLEOTIDE SEQUENCE [LARGE SCALE GENOMIC DNA]</scope>
    <source>
        <strain evidence="2 3">108.79 E11</strain>
    </source>
</reference>
<keyword evidence="1" id="KW-0812">Transmembrane</keyword>
<keyword evidence="1" id="KW-0472">Membrane</keyword>
<evidence type="ECO:0008006" key="4">
    <source>
        <dbReference type="Google" id="ProtNLM"/>
    </source>
</evidence>